<evidence type="ECO:0000313" key="1">
    <source>
        <dbReference type="Proteomes" id="UP000046392"/>
    </source>
</evidence>
<reference evidence="2" key="1">
    <citation type="submission" date="2017-02" db="UniProtKB">
        <authorList>
            <consortium name="WormBaseParasite"/>
        </authorList>
    </citation>
    <scope>IDENTIFICATION</scope>
</reference>
<proteinExistence type="predicted"/>
<accession>A0A0N5BGL0</accession>
<organism evidence="1 2">
    <name type="scientific">Strongyloides papillosus</name>
    <name type="common">Intestinal threadworm</name>
    <dbReference type="NCBI Taxonomy" id="174720"/>
    <lineage>
        <taxon>Eukaryota</taxon>
        <taxon>Metazoa</taxon>
        <taxon>Ecdysozoa</taxon>
        <taxon>Nematoda</taxon>
        <taxon>Chromadorea</taxon>
        <taxon>Rhabditida</taxon>
        <taxon>Tylenchina</taxon>
        <taxon>Panagrolaimomorpha</taxon>
        <taxon>Strongyloidoidea</taxon>
        <taxon>Strongyloididae</taxon>
        <taxon>Strongyloides</taxon>
    </lineage>
</organism>
<sequence>MKLINFIYVVGFKVDVRLAVVEEGVDELEVVVGEELFGVVETSEGLEVVVGAGVVDGEELRGVVETSEGLEVVVGAGVVDGEELLGVSEAVEGVVVDGAFVVVHL</sequence>
<keyword evidence="1" id="KW-1185">Reference proteome</keyword>
<dbReference type="Proteomes" id="UP000046392">
    <property type="component" value="Unplaced"/>
</dbReference>
<dbReference type="AlphaFoldDB" id="A0A0N5BGL0"/>
<name>A0A0N5BGL0_STREA</name>
<evidence type="ECO:0000313" key="2">
    <source>
        <dbReference type="WBParaSite" id="SPAL_0000511300.1"/>
    </source>
</evidence>
<protein>
    <submittedName>
        <fullName evidence="2">Uncharacterized protein</fullName>
    </submittedName>
</protein>
<dbReference type="WBParaSite" id="SPAL_0000511300.1">
    <property type="protein sequence ID" value="SPAL_0000511300.1"/>
    <property type="gene ID" value="SPAL_0000511300"/>
</dbReference>